<dbReference type="PANTHER" id="PTHR24252:SF7">
    <property type="entry name" value="HYALIN"/>
    <property type="match status" value="1"/>
</dbReference>
<evidence type="ECO:0000256" key="4">
    <source>
        <dbReference type="ARBA" id="ARBA00022825"/>
    </source>
</evidence>
<feature type="domain" description="MAM" evidence="8">
    <location>
        <begin position="39"/>
        <end position="212"/>
    </location>
</feature>
<dbReference type="RefSeq" id="XP_066932329.1">
    <property type="nucleotide sequence ID" value="XM_067076228.1"/>
</dbReference>
<dbReference type="CDD" id="cd00190">
    <property type="entry name" value="Tryp_SPc"/>
    <property type="match status" value="1"/>
</dbReference>
<dbReference type="GO" id="GO:0016020">
    <property type="term" value="C:membrane"/>
    <property type="evidence" value="ECO:0007669"/>
    <property type="project" value="InterPro"/>
</dbReference>
<evidence type="ECO:0000256" key="6">
    <source>
        <dbReference type="RuleBase" id="RU363034"/>
    </source>
</evidence>
<dbReference type="PRINTS" id="PR00722">
    <property type="entry name" value="CHYMOTRYPSIN"/>
</dbReference>
<dbReference type="PANTHER" id="PTHR24252">
    <property type="entry name" value="ACROSIN-RELATED"/>
    <property type="match status" value="1"/>
</dbReference>
<keyword evidence="2 7" id="KW-0732">Signal</keyword>
<dbReference type="SUPFAM" id="SSF50494">
    <property type="entry name" value="Trypsin-like serine proteases"/>
    <property type="match status" value="1"/>
</dbReference>
<dbReference type="Gene3D" id="2.60.120.200">
    <property type="match status" value="1"/>
</dbReference>
<feature type="signal peptide" evidence="7">
    <location>
        <begin position="1"/>
        <end position="20"/>
    </location>
</feature>
<dbReference type="InterPro" id="IPR000998">
    <property type="entry name" value="MAM_dom"/>
</dbReference>
<dbReference type="AlphaFoldDB" id="A0A7M5XC13"/>
<evidence type="ECO:0000256" key="3">
    <source>
        <dbReference type="ARBA" id="ARBA00022801"/>
    </source>
</evidence>
<keyword evidence="5" id="KW-1015">Disulfide bond</keyword>
<evidence type="ECO:0000256" key="2">
    <source>
        <dbReference type="ARBA" id="ARBA00022729"/>
    </source>
</evidence>
<sequence length="519" mass="58016">MVVVQLFWCIIYCYLLQAHGKALPKSLTTVNYDNPLHTVPCNFEMGAICAGYERDSVSPAKWLIQQGATSSQDTGPSFDNTLGKGQNGWYMYLETSNQLSGKVATIQTVLLDHQVTQGKKLCLSFYYHMYGHTMGDFNIHVDVPEGNGMTKHFELKGNQKQRDWQFGRFAFDTPQKPFKIVFKGTTSFSYFGDIGLDDIDLKLVSSKSSCDFWPTNAATTNNNAIPTLPLVTIGPNGIPPVGNGPSKCGRRQVPVGRIFNGQNVYAGKWPWMAMVLRQQKDGTYKHMCGGALYGGQYVITAAHCLVETKRNSHIRVRLGAHLRKASNANQQDFDVSAIYIHTDYKKKAWHDNDIALLKLDKPVITTDYIQPICLTDNQINPGAECVVTGWGEFWAQSKDSETFNYAHQLKEARVELKSMNQCKKVYHDSLLTKNMLCAGPYNDNFADTCRGDSGGPLMCKNNDKSWSLVGVTSWGHSDGCGQPDKFGVYTKMSETSSWITHTTLYPHLHPTLHGEKKKN</sequence>
<dbReference type="SMART" id="SM00137">
    <property type="entry name" value="MAM"/>
    <property type="match status" value="1"/>
</dbReference>
<evidence type="ECO:0000256" key="1">
    <source>
        <dbReference type="ARBA" id="ARBA00022670"/>
    </source>
</evidence>
<evidence type="ECO:0000256" key="5">
    <source>
        <dbReference type="ARBA" id="ARBA00023157"/>
    </source>
</evidence>
<dbReference type="GeneID" id="136819994"/>
<dbReference type="PROSITE" id="PS00135">
    <property type="entry name" value="TRYPSIN_SER"/>
    <property type="match status" value="1"/>
</dbReference>
<dbReference type="OrthoDB" id="6021267at2759"/>
<dbReference type="Gene3D" id="2.40.10.10">
    <property type="entry name" value="Trypsin-like serine proteases"/>
    <property type="match status" value="1"/>
</dbReference>
<accession>A0A7M5XC13</accession>
<dbReference type="InterPro" id="IPR013320">
    <property type="entry name" value="ConA-like_dom_sf"/>
</dbReference>
<keyword evidence="4 6" id="KW-0720">Serine protease</keyword>
<evidence type="ECO:0000259" key="9">
    <source>
        <dbReference type="PROSITE" id="PS50240"/>
    </source>
</evidence>
<evidence type="ECO:0000259" key="8">
    <source>
        <dbReference type="PROSITE" id="PS50060"/>
    </source>
</evidence>
<keyword evidence="11" id="KW-1185">Reference proteome</keyword>
<evidence type="ECO:0000256" key="7">
    <source>
        <dbReference type="SAM" id="SignalP"/>
    </source>
</evidence>
<dbReference type="SMART" id="SM00020">
    <property type="entry name" value="Tryp_SPc"/>
    <property type="match status" value="1"/>
</dbReference>
<dbReference type="Pfam" id="PF00629">
    <property type="entry name" value="MAM"/>
    <property type="match status" value="1"/>
</dbReference>
<proteinExistence type="predicted"/>
<evidence type="ECO:0000313" key="10">
    <source>
        <dbReference type="EnsemblMetazoa" id="CLYHEMP020838.1"/>
    </source>
</evidence>
<dbReference type="InterPro" id="IPR009003">
    <property type="entry name" value="Peptidase_S1_PA"/>
</dbReference>
<dbReference type="PROSITE" id="PS50060">
    <property type="entry name" value="MAM_2"/>
    <property type="match status" value="1"/>
</dbReference>
<keyword evidence="3 6" id="KW-0378">Hydrolase</keyword>
<dbReference type="CDD" id="cd06263">
    <property type="entry name" value="MAM"/>
    <property type="match status" value="1"/>
</dbReference>
<feature type="chain" id="PRO_5029767734" evidence="7">
    <location>
        <begin position="21"/>
        <end position="519"/>
    </location>
</feature>
<keyword evidence="1 6" id="KW-0645">Protease</keyword>
<dbReference type="InterPro" id="IPR001254">
    <property type="entry name" value="Trypsin_dom"/>
</dbReference>
<dbReference type="PROSITE" id="PS00134">
    <property type="entry name" value="TRYPSIN_HIS"/>
    <property type="match status" value="1"/>
</dbReference>
<dbReference type="SUPFAM" id="SSF49899">
    <property type="entry name" value="Concanavalin A-like lectins/glucanases"/>
    <property type="match status" value="1"/>
</dbReference>
<dbReference type="InterPro" id="IPR033116">
    <property type="entry name" value="TRYPSIN_SER"/>
</dbReference>
<dbReference type="GO" id="GO:0006508">
    <property type="term" value="P:proteolysis"/>
    <property type="evidence" value="ECO:0007669"/>
    <property type="project" value="UniProtKB-KW"/>
</dbReference>
<dbReference type="EnsemblMetazoa" id="CLYHEMT020838.1">
    <property type="protein sequence ID" value="CLYHEMP020838.1"/>
    <property type="gene ID" value="CLYHEMG020838"/>
</dbReference>
<protein>
    <submittedName>
        <fullName evidence="10">Uncharacterized protein</fullName>
    </submittedName>
</protein>
<dbReference type="InterPro" id="IPR043504">
    <property type="entry name" value="Peptidase_S1_PA_chymotrypsin"/>
</dbReference>
<evidence type="ECO:0000313" key="11">
    <source>
        <dbReference type="Proteomes" id="UP000594262"/>
    </source>
</evidence>
<organism evidence="10 11">
    <name type="scientific">Clytia hemisphaerica</name>
    <dbReference type="NCBI Taxonomy" id="252671"/>
    <lineage>
        <taxon>Eukaryota</taxon>
        <taxon>Metazoa</taxon>
        <taxon>Cnidaria</taxon>
        <taxon>Hydrozoa</taxon>
        <taxon>Hydroidolina</taxon>
        <taxon>Leptothecata</taxon>
        <taxon>Obeliida</taxon>
        <taxon>Clytiidae</taxon>
        <taxon>Clytia</taxon>
    </lineage>
</organism>
<dbReference type="InterPro" id="IPR001314">
    <property type="entry name" value="Peptidase_S1A"/>
</dbReference>
<dbReference type="GO" id="GO:0004252">
    <property type="term" value="F:serine-type endopeptidase activity"/>
    <property type="evidence" value="ECO:0007669"/>
    <property type="project" value="InterPro"/>
</dbReference>
<feature type="domain" description="Peptidase S1" evidence="9">
    <location>
        <begin position="258"/>
        <end position="504"/>
    </location>
</feature>
<dbReference type="Proteomes" id="UP000594262">
    <property type="component" value="Unplaced"/>
</dbReference>
<dbReference type="Pfam" id="PF00089">
    <property type="entry name" value="Trypsin"/>
    <property type="match status" value="1"/>
</dbReference>
<dbReference type="FunFam" id="2.40.10.10:FF:000120">
    <property type="entry name" value="Putative serine protease"/>
    <property type="match status" value="1"/>
</dbReference>
<reference evidence="10" key="1">
    <citation type="submission" date="2021-01" db="UniProtKB">
        <authorList>
            <consortium name="EnsemblMetazoa"/>
        </authorList>
    </citation>
    <scope>IDENTIFICATION</scope>
</reference>
<dbReference type="InterPro" id="IPR018114">
    <property type="entry name" value="TRYPSIN_HIS"/>
</dbReference>
<dbReference type="PROSITE" id="PS50240">
    <property type="entry name" value="TRYPSIN_DOM"/>
    <property type="match status" value="1"/>
</dbReference>
<name>A0A7M5XC13_9CNID</name>